<protein>
    <submittedName>
        <fullName evidence="11">Mechanosensitive ion channel</fullName>
    </submittedName>
</protein>
<evidence type="ECO:0000313" key="11">
    <source>
        <dbReference type="EMBL" id="MBC6110676.1"/>
    </source>
</evidence>
<reference evidence="11 12" key="1">
    <citation type="submission" date="2020-08" db="EMBL/GenBank/DDBJ databases">
        <authorList>
            <person name="Sun Q."/>
            <person name="Inoue M."/>
        </authorList>
    </citation>
    <scope>NUCLEOTIDE SEQUENCE [LARGE SCALE GENOMIC DNA]</scope>
    <source>
        <strain evidence="11 12">CCM 8938</strain>
    </source>
</reference>
<feature type="transmembrane region" description="Helical" evidence="7">
    <location>
        <begin position="323"/>
        <end position="344"/>
    </location>
</feature>
<evidence type="ECO:0000256" key="6">
    <source>
        <dbReference type="ARBA" id="ARBA00023136"/>
    </source>
</evidence>
<dbReference type="SUPFAM" id="SSF82689">
    <property type="entry name" value="Mechanosensitive channel protein MscS (YggB), C-terminal domain"/>
    <property type="match status" value="1"/>
</dbReference>
<dbReference type="PANTHER" id="PTHR30347">
    <property type="entry name" value="POTASSIUM CHANNEL RELATED"/>
    <property type="match status" value="1"/>
</dbReference>
<dbReference type="InterPro" id="IPR049278">
    <property type="entry name" value="MS_channel_C"/>
</dbReference>
<feature type="transmembrane region" description="Helical" evidence="7">
    <location>
        <begin position="433"/>
        <end position="451"/>
    </location>
</feature>
<feature type="transmembrane region" description="Helical" evidence="7">
    <location>
        <begin position="279"/>
        <end position="302"/>
    </location>
</feature>
<dbReference type="SUPFAM" id="SSF82861">
    <property type="entry name" value="Mechanosensitive channel protein MscS (YggB), transmembrane region"/>
    <property type="match status" value="1"/>
</dbReference>
<comment type="similarity">
    <text evidence="2">Belongs to the MscS (TC 1.A.23) family.</text>
</comment>
<proteinExistence type="inferred from homology"/>
<accession>A0ABR7KRH2</accession>
<feature type="domain" description="Mechanosensitive ion channel MscS C-terminal" evidence="10">
    <location>
        <begin position="726"/>
        <end position="807"/>
    </location>
</feature>
<evidence type="ECO:0000256" key="8">
    <source>
        <dbReference type="SAM" id="SignalP"/>
    </source>
</evidence>
<dbReference type="InterPro" id="IPR023408">
    <property type="entry name" value="MscS_beta-dom_sf"/>
</dbReference>
<evidence type="ECO:0000256" key="2">
    <source>
        <dbReference type="ARBA" id="ARBA00008017"/>
    </source>
</evidence>
<evidence type="ECO:0000259" key="9">
    <source>
        <dbReference type="Pfam" id="PF00924"/>
    </source>
</evidence>
<evidence type="ECO:0000256" key="4">
    <source>
        <dbReference type="ARBA" id="ARBA00022692"/>
    </source>
</evidence>
<gene>
    <name evidence="11" type="ORF">H7U22_09575</name>
</gene>
<evidence type="ECO:0000256" key="5">
    <source>
        <dbReference type="ARBA" id="ARBA00022989"/>
    </source>
</evidence>
<dbReference type="InterPro" id="IPR011014">
    <property type="entry name" value="MscS_channel_TM-2"/>
</dbReference>
<dbReference type="Proteomes" id="UP000652755">
    <property type="component" value="Unassembled WGS sequence"/>
</dbReference>
<comment type="caution">
    <text evidence="11">The sequence shown here is derived from an EMBL/GenBank/DDBJ whole genome shotgun (WGS) entry which is preliminary data.</text>
</comment>
<dbReference type="Pfam" id="PF00924">
    <property type="entry name" value="MS_channel_2nd"/>
    <property type="match status" value="1"/>
</dbReference>
<keyword evidence="8" id="KW-0732">Signal</keyword>
<feature type="transmembrane region" description="Helical" evidence="7">
    <location>
        <begin position="633"/>
        <end position="656"/>
    </location>
</feature>
<name>A0ABR7KRH2_9SPHI</name>
<sequence>MKFTLLLLKAFILSLIFFPSLCIGQKTAAQKEQTDSLKTNPNGFLVRMQNFAKQSAKESIADFEADKVVMVQLKVINDIRLTSQDAKGYLKTGVDTITPKVKLEVLKADYKTASDGVFINAGTTQTYRNLASTKRIIRELLLDAKKIKSALEVKQKALSGFHYRIDSLSTAPELFVFPKDSISVVDYLRTLGAVAYETAPVDSTLKKANLHVQKLINTYNIAISQLQNSIEQVEHYEQNMAFSTLDRELPNIWQAQLHFRPFLEIVQFSTIKNLLTLKFYLLNNIGKLALIVLLIITSFIYLNSLKKMYQSKGLLNKELDGQLAIRYPALSAVLIVLSLFQFLFISPPFILSFLIWIICSICLTIVFRNFITSYWMKVWLLMMVLFIFASAGNILLQASRVERWYMLALAIAGTLAGVIILNQKRYLELREKWISYSIAIMIGFEIVSIILNVYGRFNLSKTLFLVGFLNVVIAILFLWVVRLINEGLLLAFDIYTVQDRKLFYLNFGKVGNRAPVLLYILLVLGWIVLMGHNFPLFEFFSKPFLTFLSSERTLGNYNFSINGVILFFGIMTASVIISKIVSFFASDDHLVGSKDDNTQKRGLGSWVLLMRISILSIGLFLALAAAGIPMDRITIIIGALGVGIGFGLQTLVNNLVSGLIIAFEKPVNVGDIVDVDGQGGTMKSIGFRSSVITTWEGGDLVMPNGDLLNSHLMNWTLAGSRKRMSLVIGVAYDTDLQKCKEIIGNIIETEERILKNPKPVVLFEQFNSNSIDLKILLWTRHLRENNSTKSDLIVAINEAFKKNGIKIPFNQQEIYLHKLDE</sequence>
<feature type="transmembrane region" description="Helical" evidence="7">
    <location>
        <begin position="378"/>
        <end position="398"/>
    </location>
</feature>
<dbReference type="InterPro" id="IPR010920">
    <property type="entry name" value="LSM_dom_sf"/>
</dbReference>
<dbReference type="InterPro" id="IPR006685">
    <property type="entry name" value="MscS_channel_2nd"/>
</dbReference>
<keyword evidence="3" id="KW-1003">Cell membrane</keyword>
<evidence type="ECO:0000256" key="7">
    <source>
        <dbReference type="SAM" id="Phobius"/>
    </source>
</evidence>
<keyword evidence="6 7" id="KW-0472">Membrane</keyword>
<evidence type="ECO:0000256" key="1">
    <source>
        <dbReference type="ARBA" id="ARBA00004651"/>
    </source>
</evidence>
<feature type="chain" id="PRO_5047484614" evidence="8">
    <location>
        <begin position="29"/>
        <end position="821"/>
    </location>
</feature>
<dbReference type="SUPFAM" id="SSF50182">
    <property type="entry name" value="Sm-like ribonucleoproteins"/>
    <property type="match status" value="1"/>
</dbReference>
<feature type="transmembrane region" description="Helical" evidence="7">
    <location>
        <begin position="557"/>
        <end position="585"/>
    </location>
</feature>
<feature type="domain" description="Mechanosensitive ion channel MscS" evidence="9">
    <location>
        <begin position="650"/>
        <end position="716"/>
    </location>
</feature>
<feature type="transmembrane region" description="Helical" evidence="7">
    <location>
        <begin position="463"/>
        <end position="481"/>
    </location>
</feature>
<comment type="subcellular location">
    <subcellularLocation>
        <location evidence="1">Cell membrane</location>
        <topology evidence="1">Multi-pass membrane protein</topology>
    </subcellularLocation>
</comment>
<keyword evidence="12" id="KW-1185">Reference proteome</keyword>
<feature type="transmembrane region" description="Helical" evidence="7">
    <location>
        <begin position="606"/>
        <end position="627"/>
    </location>
</feature>
<dbReference type="Gene3D" id="2.30.30.60">
    <property type="match status" value="1"/>
</dbReference>
<dbReference type="PANTHER" id="PTHR30347:SF1">
    <property type="entry name" value="MECHANOSENSITIVE CHANNEL MSCK"/>
    <property type="match status" value="1"/>
</dbReference>
<dbReference type="EMBL" id="JACRYL010000007">
    <property type="protein sequence ID" value="MBC6110676.1"/>
    <property type="molecule type" value="Genomic_DNA"/>
</dbReference>
<keyword evidence="5 7" id="KW-1133">Transmembrane helix</keyword>
<feature type="signal peptide" evidence="8">
    <location>
        <begin position="1"/>
        <end position="28"/>
    </location>
</feature>
<dbReference type="RefSeq" id="WP_187071144.1">
    <property type="nucleotide sequence ID" value="NZ_JACRYL010000007.1"/>
</dbReference>
<dbReference type="Pfam" id="PF21082">
    <property type="entry name" value="MS_channel_3rd"/>
    <property type="match status" value="1"/>
</dbReference>
<keyword evidence="4 7" id="KW-0812">Transmembrane</keyword>
<dbReference type="Gene3D" id="1.10.287.1260">
    <property type="match status" value="1"/>
</dbReference>
<dbReference type="Gene3D" id="3.30.70.100">
    <property type="match status" value="1"/>
</dbReference>
<evidence type="ECO:0000256" key="3">
    <source>
        <dbReference type="ARBA" id="ARBA00022475"/>
    </source>
</evidence>
<dbReference type="InterPro" id="IPR052702">
    <property type="entry name" value="MscS-like_channel"/>
</dbReference>
<organism evidence="11 12">
    <name type="scientific">Pedobacter fastidiosus</name>
    <dbReference type="NCBI Taxonomy" id="2765361"/>
    <lineage>
        <taxon>Bacteria</taxon>
        <taxon>Pseudomonadati</taxon>
        <taxon>Bacteroidota</taxon>
        <taxon>Sphingobacteriia</taxon>
        <taxon>Sphingobacteriales</taxon>
        <taxon>Sphingobacteriaceae</taxon>
        <taxon>Pedobacter</taxon>
    </lineage>
</organism>
<dbReference type="InterPro" id="IPR011066">
    <property type="entry name" value="MscS_channel_C_sf"/>
</dbReference>
<feature type="transmembrane region" description="Helical" evidence="7">
    <location>
        <begin position="404"/>
        <end position="421"/>
    </location>
</feature>
<evidence type="ECO:0000313" key="12">
    <source>
        <dbReference type="Proteomes" id="UP000652755"/>
    </source>
</evidence>
<feature type="transmembrane region" description="Helical" evidence="7">
    <location>
        <begin position="350"/>
        <end position="371"/>
    </location>
</feature>
<evidence type="ECO:0000259" key="10">
    <source>
        <dbReference type="Pfam" id="PF21082"/>
    </source>
</evidence>
<feature type="transmembrane region" description="Helical" evidence="7">
    <location>
        <begin position="516"/>
        <end position="537"/>
    </location>
</feature>